<sequence length="415" mass="45482">MLIQSLKNLGTRGIPALTTKMVQPAVYLSTYNAATAGLTPEQEEFRQAVSSFAQRELSPRASQIDRDNAFPQDMWKKFGTMGLLGITVGEEYGGVNMGYFMHTLAMEEISRASGSVALSYGAHSNLCVNQINRHGTEEQKQKYLPKLVAGEHVGALAMSEPGAGSDVVSMKLRAERKGDRYVLNGNKMWITNGPDADTLVVYAKTDVEKNKITAFIVENQFKGFSTHQKLDKLGMRGSNTCELVFEDCEVPVENVLGEVDRGVYVLMSGLDLERLVLSGGPLGLMQSAVDIAAEYVHQRQQFGVPIGTFELVQGKLADMYTKLNASRAYVYAVARACDQGNVSNKDCAGVILYSAERATEVALDAIQCLGGNGYINDYPTGRILRDAKLYEIGAGTSEIRRMLIGRELNKQYLQQ</sequence>
<comment type="cofactor">
    <cofactor evidence="1 15 16">
        <name>FAD</name>
        <dbReference type="ChEBI" id="CHEBI:57692"/>
    </cofactor>
</comment>
<dbReference type="InterPro" id="IPR006089">
    <property type="entry name" value="Acyl-CoA_DH_CS"/>
</dbReference>
<feature type="binding site" evidence="15">
    <location>
        <position position="299"/>
    </location>
    <ligand>
        <name>FAD</name>
        <dbReference type="ChEBI" id="CHEBI:57692"/>
    </ligand>
</feature>
<dbReference type="FunFam" id="2.40.110.10:FF:000004">
    <property type="entry name" value="Isovaleryl-CoA dehydrogenase, mitochondrial"/>
    <property type="match status" value="1"/>
</dbReference>
<evidence type="ECO:0000256" key="7">
    <source>
        <dbReference type="ARBA" id="ARBA00022630"/>
    </source>
</evidence>
<dbReference type="InterPro" id="IPR034183">
    <property type="entry name" value="IVD"/>
</dbReference>
<dbReference type="PIRSF" id="PIRSF016578">
    <property type="entry name" value="HsaA"/>
    <property type="match status" value="1"/>
</dbReference>
<evidence type="ECO:0000256" key="8">
    <source>
        <dbReference type="ARBA" id="ARBA00022827"/>
    </source>
</evidence>
<dbReference type="GO" id="GO:0008470">
    <property type="term" value="F:3-methylbutanoyl-CoA dehydrogenase activity"/>
    <property type="evidence" value="ECO:0007669"/>
    <property type="project" value="UniProtKB-EC"/>
</dbReference>
<evidence type="ECO:0000256" key="16">
    <source>
        <dbReference type="RuleBase" id="RU362125"/>
    </source>
</evidence>
<feature type="domain" description="Acyl-CoA dehydrogenase/oxidase N-terminal" evidence="19">
    <location>
        <begin position="39"/>
        <end position="151"/>
    </location>
</feature>
<organism evidence="20 21">
    <name type="scientific">Coemansia asiatica</name>
    <dbReference type="NCBI Taxonomy" id="1052880"/>
    <lineage>
        <taxon>Eukaryota</taxon>
        <taxon>Fungi</taxon>
        <taxon>Fungi incertae sedis</taxon>
        <taxon>Zoopagomycota</taxon>
        <taxon>Kickxellomycotina</taxon>
        <taxon>Kickxellomycetes</taxon>
        <taxon>Kickxellales</taxon>
        <taxon>Kickxellaceae</taxon>
        <taxon>Coemansia</taxon>
    </lineage>
</organism>
<comment type="pathway">
    <text evidence="3">Amino-acid degradation; L-leucine degradation; (S)-3-hydroxy-3-methylglutaryl-CoA from 3-isovaleryl-CoA: step 1/3.</text>
</comment>
<dbReference type="InterPro" id="IPR036250">
    <property type="entry name" value="AcylCo_DH-like_C"/>
</dbReference>
<gene>
    <name evidence="20" type="ORF">LPJ64_001906</name>
</gene>
<dbReference type="PANTHER" id="PTHR43884">
    <property type="entry name" value="ACYL-COA DEHYDROGENASE"/>
    <property type="match status" value="1"/>
</dbReference>
<dbReference type="Gene3D" id="2.40.110.10">
    <property type="entry name" value="Butyryl-CoA Dehydrogenase, subunit A, domain 2"/>
    <property type="match status" value="1"/>
</dbReference>
<evidence type="ECO:0000313" key="20">
    <source>
        <dbReference type="EMBL" id="KAJ1646625.1"/>
    </source>
</evidence>
<dbReference type="InterPro" id="IPR009075">
    <property type="entry name" value="AcylCo_DH/oxidase_C"/>
</dbReference>
<feature type="active site" description="Proton acceptor" evidence="13">
    <location>
        <position position="273"/>
    </location>
</feature>
<dbReference type="SUPFAM" id="SSF47203">
    <property type="entry name" value="Acyl-CoA dehydrogenase C-terminal domain-like"/>
    <property type="match status" value="1"/>
</dbReference>
<dbReference type="SUPFAM" id="SSF56645">
    <property type="entry name" value="Acyl-CoA dehydrogenase NM domain-like"/>
    <property type="match status" value="1"/>
</dbReference>
<dbReference type="Pfam" id="PF02771">
    <property type="entry name" value="Acyl-CoA_dh_N"/>
    <property type="match status" value="1"/>
</dbReference>
<dbReference type="AlphaFoldDB" id="A0A9W7XP45"/>
<keyword evidence="7 16" id="KW-0285">Flavoprotein</keyword>
<dbReference type="Proteomes" id="UP001145021">
    <property type="component" value="Unassembled WGS sequence"/>
</dbReference>
<dbReference type="Gene3D" id="1.10.540.10">
    <property type="entry name" value="Acyl-CoA dehydrogenase/oxidase, N-terminal domain"/>
    <property type="match status" value="1"/>
</dbReference>
<evidence type="ECO:0000256" key="1">
    <source>
        <dbReference type="ARBA" id="ARBA00001974"/>
    </source>
</evidence>
<evidence type="ECO:0000256" key="12">
    <source>
        <dbReference type="ARBA" id="ARBA00052875"/>
    </source>
</evidence>
<evidence type="ECO:0000256" key="9">
    <source>
        <dbReference type="ARBA" id="ARBA00022946"/>
    </source>
</evidence>
<proteinExistence type="inferred from homology"/>
<evidence type="ECO:0000256" key="14">
    <source>
        <dbReference type="PIRSR" id="PIRSR634183-2"/>
    </source>
</evidence>
<evidence type="ECO:0000256" key="2">
    <source>
        <dbReference type="ARBA" id="ARBA00004173"/>
    </source>
</evidence>
<evidence type="ECO:0000259" key="19">
    <source>
        <dbReference type="Pfam" id="PF02771"/>
    </source>
</evidence>
<dbReference type="InterPro" id="IPR013786">
    <property type="entry name" value="AcylCoA_DH/ox_N"/>
</dbReference>
<dbReference type="EMBL" id="JANBOH010000054">
    <property type="protein sequence ID" value="KAJ1646625.1"/>
    <property type="molecule type" value="Genomic_DNA"/>
</dbReference>
<evidence type="ECO:0000256" key="3">
    <source>
        <dbReference type="ARBA" id="ARBA00004898"/>
    </source>
</evidence>
<dbReference type="GO" id="GO:0005739">
    <property type="term" value="C:mitochondrion"/>
    <property type="evidence" value="ECO:0007669"/>
    <property type="project" value="UniProtKB-SubCell"/>
</dbReference>
<keyword evidence="9" id="KW-0809">Transit peptide</keyword>
<dbReference type="Gene3D" id="1.20.140.10">
    <property type="entry name" value="Butyryl-CoA Dehydrogenase, subunit A, domain 3"/>
    <property type="match status" value="1"/>
</dbReference>
<keyword evidence="21" id="KW-1185">Reference proteome</keyword>
<comment type="subcellular location">
    <subcellularLocation>
        <location evidence="2">Mitochondrion</location>
    </subcellularLocation>
</comment>
<evidence type="ECO:0000256" key="13">
    <source>
        <dbReference type="PIRSR" id="PIRSR634183-1"/>
    </source>
</evidence>
<evidence type="ECO:0000256" key="4">
    <source>
        <dbReference type="ARBA" id="ARBA00009347"/>
    </source>
</evidence>
<evidence type="ECO:0000256" key="10">
    <source>
        <dbReference type="ARBA" id="ARBA00023002"/>
    </source>
</evidence>
<feature type="binding site" evidence="15">
    <location>
        <begin position="156"/>
        <end position="165"/>
    </location>
    <ligand>
        <name>FAD</name>
        <dbReference type="ChEBI" id="CHEBI:57692"/>
    </ligand>
</feature>
<dbReference type="GO" id="GO:0006552">
    <property type="term" value="P:L-leucine catabolic process"/>
    <property type="evidence" value="ECO:0007669"/>
    <property type="project" value="TreeGrafter"/>
</dbReference>
<feature type="domain" description="Acyl-CoA oxidase/dehydrogenase middle" evidence="18">
    <location>
        <begin position="155"/>
        <end position="248"/>
    </location>
</feature>
<evidence type="ECO:0000256" key="5">
    <source>
        <dbReference type="ARBA" id="ARBA00012044"/>
    </source>
</evidence>
<feature type="binding site" evidence="15">
    <location>
        <begin position="396"/>
        <end position="398"/>
    </location>
    <ligand>
        <name>FAD</name>
        <dbReference type="ChEBI" id="CHEBI:57692"/>
    </ligand>
</feature>
<dbReference type="FunFam" id="1.10.540.10:FF:000007">
    <property type="entry name" value="Isovaleryl-CoA dehydrogenase, mitochondrial"/>
    <property type="match status" value="1"/>
</dbReference>
<feature type="binding site" evidence="14">
    <location>
        <position position="264"/>
    </location>
    <ligand>
        <name>substrate</name>
    </ligand>
</feature>
<dbReference type="CDD" id="cd01156">
    <property type="entry name" value="IVD"/>
    <property type="match status" value="1"/>
</dbReference>
<dbReference type="PANTHER" id="PTHR43884:SF12">
    <property type="entry name" value="ISOVALERYL-COA DEHYDROGENASE, MITOCHONDRIAL-RELATED"/>
    <property type="match status" value="1"/>
</dbReference>
<feature type="binding site" evidence="14">
    <location>
        <position position="165"/>
    </location>
    <ligand>
        <name>substrate</name>
    </ligand>
</feature>
<evidence type="ECO:0000313" key="21">
    <source>
        <dbReference type="Proteomes" id="UP001145021"/>
    </source>
</evidence>
<feature type="domain" description="Acyl-CoA dehydrogenase/oxidase C-terminal" evidence="17">
    <location>
        <begin position="260"/>
        <end position="408"/>
    </location>
</feature>
<dbReference type="InterPro" id="IPR046373">
    <property type="entry name" value="Acyl-CoA_Oxase/DH_mid-dom_sf"/>
</dbReference>
<name>A0A9W7XP45_9FUNG</name>
<evidence type="ECO:0000259" key="18">
    <source>
        <dbReference type="Pfam" id="PF02770"/>
    </source>
</evidence>
<comment type="similarity">
    <text evidence="4 16">Belongs to the acyl-CoA dehydrogenase family.</text>
</comment>
<feature type="binding site" evidence="14">
    <location>
        <begin position="271"/>
        <end position="274"/>
    </location>
    <ligand>
        <name>substrate</name>
    </ligand>
</feature>
<feature type="binding site" evidence="14">
    <location>
        <begin position="394"/>
        <end position="395"/>
    </location>
    <ligand>
        <name>substrate</name>
    </ligand>
</feature>
<reference evidence="20" key="1">
    <citation type="submission" date="2022-07" db="EMBL/GenBank/DDBJ databases">
        <title>Phylogenomic reconstructions and comparative analyses of Kickxellomycotina fungi.</title>
        <authorList>
            <person name="Reynolds N.K."/>
            <person name="Stajich J.E."/>
            <person name="Barry K."/>
            <person name="Grigoriev I.V."/>
            <person name="Crous P."/>
            <person name="Smith M.E."/>
        </authorList>
    </citation>
    <scope>NUCLEOTIDE SEQUENCE</scope>
    <source>
        <strain evidence="20">NBRC 105413</strain>
    </source>
</reference>
<dbReference type="PROSITE" id="PS00072">
    <property type="entry name" value="ACYL_COA_DH_1"/>
    <property type="match status" value="1"/>
</dbReference>
<dbReference type="PROSITE" id="PS00073">
    <property type="entry name" value="ACYL_COA_DH_2"/>
    <property type="match status" value="1"/>
</dbReference>
<dbReference type="FunFam" id="1.20.140.10:FF:000003">
    <property type="entry name" value="isovaleryl-CoA dehydrogenase, mitochondrial"/>
    <property type="match status" value="1"/>
</dbReference>
<accession>A0A9W7XP45</accession>
<dbReference type="GO" id="GO:0050660">
    <property type="term" value="F:flavin adenine dinucleotide binding"/>
    <property type="evidence" value="ECO:0007669"/>
    <property type="project" value="InterPro"/>
</dbReference>
<dbReference type="InterPro" id="IPR037069">
    <property type="entry name" value="AcylCoA_DH/ox_N_sf"/>
</dbReference>
<evidence type="ECO:0000259" key="17">
    <source>
        <dbReference type="Pfam" id="PF00441"/>
    </source>
</evidence>
<dbReference type="EC" id="1.3.8.4" evidence="5"/>
<keyword evidence="11" id="KW-0496">Mitochondrion</keyword>
<evidence type="ECO:0000256" key="6">
    <source>
        <dbReference type="ARBA" id="ARBA00018258"/>
    </source>
</evidence>
<dbReference type="Pfam" id="PF00441">
    <property type="entry name" value="Acyl-CoA_dh_1"/>
    <property type="match status" value="1"/>
</dbReference>
<evidence type="ECO:0000256" key="15">
    <source>
        <dbReference type="PIRSR" id="PIRSR634183-3"/>
    </source>
</evidence>
<protein>
    <recommendedName>
        <fullName evidence="6">Isovaleryl-CoA dehydrogenase, mitochondrial</fullName>
        <ecNumber evidence="5">1.3.8.4</ecNumber>
    </recommendedName>
</protein>
<dbReference type="InterPro" id="IPR009100">
    <property type="entry name" value="AcylCoA_DH/oxidase_NM_dom_sf"/>
</dbReference>
<comment type="caution">
    <text evidence="20">The sequence shown here is derived from an EMBL/GenBank/DDBJ whole genome shotgun (WGS) entry which is preliminary data.</text>
</comment>
<keyword evidence="10 16" id="KW-0560">Oxidoreductase</keyword>
<comment type="catalytic activity">
    <reaction evidence="12">
        <text>3-methylbutanoyl-CoA + oxidized [electron-transfer flavoprotein] + H(+) = 3-methylbut-2-enoyl-CoA + reduced [electron-transfer flavoprotein]</text>
        <dbReference type="Rhea" id="RHEA:12276"/>
        <dbReference type="Rhea" id="RHEA-COMP:10685"/>
        <dbReference type="Rhea" id="RHEA-COMP:10686"/>
        <dbReference type="ChEBI" id="CHEBI:15378"/>
        <dbReference type="ChEBI" id="CHEBI:57344"/>
        <dbReference type="ChEBI" id="CHEBI:57345"/>
        <dbReference type="ChEBI" id="CHEBI:57692"/>
        <dbReference type="ChEBI" id="CHEBI:58307"/>
        <dbReference type="EC" id="1.3.8.4"/>
    </reaction>
</comment>
<keyword evidence="8 15" id="KW-0274">FAD</keyword>
<feature type="binding site" evidence="15">
    <location>
        <begin position="189"/>
        <end position="191"/>
    </location>
    <ligand>
        <name>FAD</name>
        <dbReference type="ChEBI" id="CHEBI:57692"/>
    </ligand>
</feature>
<dbReference type="Pfam" id="PF02770">
    <property type="entry name" value="Acyl-CoA_dh_M"/>
    <property type="match status" value="1"/>
</dbReference>
<dbReference type="InterPro" id="IPR006091">
    <property type="entry name" value="Acyl-CoA_Oxase/DH_mid-dom"/>
</dbReference>
<feature type="binding site" evidence="15">
    <location>
        <begin position="367"/>
        <end position="371"/>
    </location>
    <ligand>
        <name>FAD</name>
        <dbReference type="ChEBI" id="CHEBI:57692"/>
    </ligand>
</feature>
<evidence type="ECO:0000256" key="11">
    <source>
        <dbReference type="ARBA" id="ARBA00023128"/>
    </source>
</evidence>